<gene>
    <name evidence="2" type="ORF">H9815_05680</name>
</gene>
<dbReference type="CDD" id="cd01839">
    <property type="entry name" value="SGNH_arylesterase_like"/>
    <property type="match status" value="1"/>
</dbReference>
<reference evidence="2" key="1">
    <citation type="journal article" date="2021" name="PeerJ">
        <title>Extensive microbial diversity within the chicken gut microbiome revealed by metagenomics and culture.</title>
        <authorList>
            <person name="Gilroy R."/>
            <person name="Ravi A."/>
            <person name="Getino M."/>
            <person name="Pursley I."/>
            <person name="Horton D.L."/>
            <person name="Alikhan N.F."/>
            <person name="Baker D."/>
            <person name="Gharbi K."/>
            <person name="Hall N."/>
            <person name="Watson M."/>
            <person name="Adriaenssens E.M."/>
            <person name="Foster-Nyarko E."/>
            <person name="Jarju S."/>
            <person name="Secka A."/>
            <person name="Antonio M."/>
            <person name="Oren A."/>
            <person name="Chaudhuri R.R."/>
            <person name="La Ragione R."/>
            <person name="Hildebrand F."/>
            <person name="Pallen M.J."/>
        </authorList>
    </citation>
    <scope>NUCLEOTIDE SEQUENCE</scope>
    <source>
        <strain evidence="2">ChiGjej4B4-7305</strain>
    </source>
</reference>
<dbReference type="Gene3D" id="3.40.50.1110">
    <property type="entry name" value="SGNH hydrolase"/>
    <property type="match status" value="1"/>
</dbReference>
<reference evidence="2" key="2">
    <citation type="submission" date="2021-04" db="EMBL/GenBank/DDBJ databases">
        <authorList>
            <person name="Gilroy R."/>
        </authorList>
    </citation>
    <scope>NUCLEOTIDE SEQUENCE</scope>
    <source>
        <strain evidence="2">ChiGjej4B4-7305</strain>
    </source>
</reference>
<comment type="caution">
    <text evidence="2">The sequence shown here is derived from an EMBL/GenBank/DDBJ whole genome shotgun (WGS) entry which is preliminary data.</text>
</comment>
<name>A0A9D2ED85_9MICO</name>
<dbReference type="SUPFAM" id="SSF52266">
    <property type="entry name" value="SGNH hydrolase"/>
    <property type="match status" value="1"/>
</dbReference>
<dbReference type="PANTHER" id="PTHR30383:SF29">
    <property type="entry name" value="SGNH HYDROLASE-TYPE ESTERASE DOMAIN-CONTAINING PROTEIN"/>
    <property type="match status" value="1"/>
</dbReference>
<dbReference type="AlphaFoldDB" id="A0A9D2ED85"/>
<keyword evidence="2" id="KW-0378">Hydrolase</keyword>
<dbReference type="EMBL" id="DXBY01000090">
    <property type="protein sequence ID" value="HIZ35247.1"/>
    <property type="molecule type" value="Genomic_DNA"/>
</dbReference>
<proteinExistence type="predicted"/>
<protein>
    <submittedName>
        <fullName evidence="2">SGNH/GDSL hydrolase family protein</fullName>
    </submittedName>
</protein>
<dbReference type="InterPro" id="IPR013830">
    <property type="entry name" value="SGNH_hydro"/>
</dbReference>
<evidence type="ECO:0000259" key="1">
    <source>
        <dbReference type="Pfam" id="PF13472"/>
    </source>
</evidence>
<dbReference type="Proteomes" id="UP000824037">
    <property type="component" value="Unassembled WGS sequence"/>
</dbReference>
<dbReference type="Pfam" id="PF13472">
    <property type="entry name" value="Lipase_GDSL_2"/>
    <property type="match status" value="1"/>
</dbReference>
<dbReference type="InterPro" id="IPR036514">
    <property type="entry name" value="SGNH_hydro_sf"/>
</dbReference>
<dbReference type="GO" id="GO:0016787">
    <property type="term" value="F:hydrolase activity"/>
    <property type="evidence" value="ECO:0007669"/>
    <property type="project" value="UniProtKB-KW"/>
</dbReference>
<organism evidence="2 3">
    <name type="scientific">Candidatus Ruania gallistercoris</name>
    <dbReference type="NCBI Taxonomy" id="2838746"/>
    <lineage>
        <taxon>Bacteria</taxon>
        <taxon>Bacillati</taxon>
        <taxon>Actinomycetota</taxon>
        <taxon>Actinomycetes</taxon>
        <taxon>Micrococcales</taxon>
        <taxon>Ruaniaceae</taxon>
        <taxon>Ruania</taxon>
    </lineage>
</organism>
<accession>A0A9D2ED85</accession>
<dbReference type="InterPro" id="IPR051532">
    <property type="entry name" value="Ester_Hydrolysis_Enzymes"/>
</dbReference>
<sequence length="218" mass="22807">MAASRRIMCFGDSLTWGWVPVEGGAPTGRYGPDERWTGLLAAELGPEVTVIEEGLSARVAAGPDPTDPRLFAQDHLPSLLASHLPLDLVILMLGTNDTKAYLERTPVQIAAGVSTLLGQVATSAGGVGTTYPAPQVLLVSPPPLAPMPHPWFAEIFAGGREKTLALPGLYRALADFSGVAFFDAGEATATNGVDGIHFSEQDNRDLAAALAPVVRALL</sequence>
<feature type="domain" description="SGNH hydrolase-type esterase" evidence="1">
    <location>
        <begin position="9"/>
        <end position="200"/>
    </location>
</feature>
<evidence type="ECO:0000313" key="2">
    <source>
        <dbReference type="EMBL" id="HIZ35247.1"/>
    </source>
</evidence>
<evidence type="ECO:0000313" key="3">
    <source>
        <dbReference type="Proteomes" id="UP000824037"/>
    </source>
</evidence>
<dbReference type="PANTHER" id="PTHR30383">
    <property type="entry name" value="THIOESTERASE 1/PROTEASE 1/LYSOPHOSPHOLIPASE L1"/>
    <property type="match status" value="1"/>
</dbReference>